<feature type="region of interest" description="Disordered" evidence="1">
    <location>
        <begin position="1"/>
        <end position="21"/>
    </location>
</feature>
<accession>A0A849CKQ4</accession>
<organism evidence="2 3">
    <name type="scientific">Nocardia uniformis</name>
    <dbReference type="NCBI Taxonomy" id="53432"/>
    <lineage>
        <taxon>Bacteria</taxon>
        <taxon>Bacillati</taxon>
        <taxon>Actinomycetota</taxon>
        <taxon>Actinomycetes</taxon>
        <taxon>Mycobacteriales</taxon>
        <taxon>Nocardiaceae</taxon>
        <taxon>Nocardia</taxon>
    </lineage>
</organism>
<keyword evidence="3" id="KW-1185">Reference proteome</keyword>
<comment type="caution">
    <text evidence="2">The sequence shown here is derived from an EMBL/GenBank/DDBJ whole genome shotgun (WGS) entry which is preliminary data.</text>
</comment>
<sequence>MDDSNDEPDPSSTPQAVSSDPILVETRPAAAQRLPCVSLATVLQTLEVAFEFGLRPSRSQIAAKLGQPMDSGTFRKKISTAIHYGVFESAPGAGNLEITDLGVSLLDADERDRALVTAWMNIPIHQAIYRLYDGKKLPKDTGIESDLIGIGVPANRARVVRTLMMSAARLAGLRAIANDRLLLPNIPVVSPALDDITSAVVPPSRPEVGPGYIQLRLSERSTAVIDLDIWHFELSPQRRDKLHSIIDQLRDLGREWDEDPNNQSAA</sequence>
<evidence type="ECO:0000313" key="2">
    <source>
        <dbReference type="EMBL" id="NNH75681.1"/>
    </source>
</evidence>
<protein>
    <submittedName>
        <fullName evidence="2">Uncharacterized protein</fullName>
    </submittedName>
</protein>
<proteinExistence type="predicted"/>
<reference evidence="2 3" key="1">
    <citation type="submission" date="2020-05" db="EMBL/GenBank/DDBJ databases">
        <title>MicrobeNet Type strains.</title>
        <authorList>
            <person name="Nicholson A.C."/>
        </authorList>
    </citation>
    <scope>NUCLEOTIDE SEQUENCE [LARGE SCALE GENOMIC DNA]</scope>
    <source>
        <strain evidence="2 3">JCM 3224</strain>
    </source>
</reference>
<gene>
    <name evidence="2" type="ORF">HLB23_38515</name>
</gene>
<name>A0A849CKQ4_9NOCA</name>
<evidence type="ECO:0000256" key="1">
    <source>
        <dbReference type="SAM" id="MobiDB-lite"/>
    </source>
</evidence>
<dbReference type="EMBL" id="JABELX010000025">
    <property type="protein sequence ID" value="NNH75681.1"/>
    <property type="molecule type" value="Genomic_DNA"/>
</dbReference>
<evidence type="ECO:0000313" key="3">
    <source>
        <dbReference type="Proteomes" id="UP000586827"/>
    </source>
</evidence>
<dbReference type="AlphaFoldDB" id="A0A849CKQ4"/>
<dbReference type="RefSeq" id="WP_170264407.1">
    <property type="nucleotide sequence ID" value="NZ_JABELX010000025.1"/>
</dbReference>
<dbReference type="Proteomes" id="UP000586827">
    <property type="component" value="Unassembled WGS sequence"/>
</dbReference>